<dbReference type="InterPro" id="IPR025668">
    <property type="entry name" value="Tnp_DDE_dom"/>
</dbReference>
<proteinExistence type="predicted"/>
<dbReference type="Pfam" id="PF13701">
    <property type="entry name" value="DDE_Tnp_1_4"/>
    <property type="match status" value="1"/>
</dbReference>
<evidence type="ECO:0000313" key="2">
    <source>
        <dbReference type="EMBL" id="CRH06082.1"/>
    </source>
</evidence>
<name>A0A1S7LGJ4_MAGMO</name>
<organism evidence="2">
    <name type="scientific">Magnetococcus massalia (strain MO-1)</name>
    <dbReference type="NCBI Taxonomy" id="451514"/>
    <lineage>
        <taxon>Bacteria</taxon>
        <taxon>Pseudomonadati</taxon>
        <taxon>Pseudomonadota</taxon>
        <taxon>Magnetococcia</taxon>
        <taxon>Magnetococcales</taxon>
        <taxon>Magnetococcaceae</taxon>
        <taxon>Magnetococcus</taxon>
    </lineage>
</organism>
<sequence>MDERKKQALQLNFDRHLKVEFYSTKVTSDRGVLLYREQEKVFGFTIMCRDFLTEGRQGKNTTLTLLEKFRLFVFSRLAGYEDTNNADRISVDPALRKVT</sequence>
<protein>
    <recommendedName>
        <fullName evidence="1">Transposase DDE domain-containing protein</fullName>
    </recommendedName>
</protein>
<feature type="domain" description="Transposase DDE" evidence="1">
    <location>
        <begin position="11"/>
        <end position="98"/>
    </location>
</feature>
<accession>A0A1S7LGJ4</accession>
<reference evidence="2" key="1">
    <citation type="submission" date="2015-04" db="EMBL/GenBank/DDBJ databases">
        <authorList>
            <person name="Syromyatnikov M.Y."/>
            <person name="Popov V.N."/>
        </authorList>
    </citation>
    <scope>NUCLEOTIDE SEQUENCE</scope>
    <source>
        <strain evidence="2">MO-1</strain>
    </source>
</reference>
<gene>
    <name evidence="2" type="ORF">MAGMO_1909</name>
</gene>
<dbReference type="EMBL" id="LO017727">
    <property type="protein sequence ID" value="CRH06082.1"/>
    <property type="molecule type" value="Genomic_DNA"/>
</dbReference>
<evidence type="ECO:0000259" key="1">
    <source>
        <dbReference type="Pfam" id="PF13701"/>
    </source>
</evidence>
<dbReference type="AlphaFoldDB" id="A0A1S7LGJ4"/>